<protein>
    <submittedName>
        <fullName evidence="1">Uncharacterized protein</fullName>
    </submittedName>
</protein>
<dbReference type="BioCyc" id="FSP469605-HMP:GTSP-194-MONOMER"/>
<dbReference type="Proteomes" id="UP000002975">
    <property type="component" value="Unassembled WGS sequence"/>
</dbReference>
<dbReference type="AlphaFoldDB" id="E5BF14"/>
<organism evidence="1 2">
    <name type="scientific">Fusobacterium gonidiaformans 3-1-5R</name>
    <dbReference type="NCBI Taxonomy" id="469605"/>
    <lineage>
        <taxon>Bacteria</taxon>
        <taxon>Fusobacteriati</taxon>
        <taxon>Fusobacteriota</taxon>
        <taxon>Fusobacteriia</taxon>
        <taxon>Fusobacteriales</taxon>
        <taxon>Fusobacteriaceae</taxon>
        <taxon>Fusobacterium</taxon>
    </lineage>
</organism>
<dbReference type="EMBL" id="GG657971">
    <property type="protein sequence ID" value="EFS20695.1"/>
    <property type="molecule type" value="Genomic_DNA"/>
</dbReference>
<keyword evidence="2" id="KW-1185">Reference proteome</keyword>
<evidence type="ECO:0000313" key="1">
    <source>
        <dbReference type="EMBL" id="EFS20695.1"/>
    </source>
</evidence>
<name>E5BF14_9FUSO</name>
<gene>
    <name evidence="1" type="ORF">FSBG_00192</name>
</gene>
<dbReference type="HOGENOM" id="CLU_185155_0_0_0"/>
<reference evidence="1 2" key="1">
    <citation type="submission" date="2009-02" db="EMBL/GenBank/DDBJ databases">
        <title>The Genome Sequence of Fusobacterium sp. 3_1_5R.</title>
        <authorList>
            <consortium name="The Broad Institute Genome Sequencing Platform"/>
            <person name="Ward D."/>
            <person name="Young S.K."/>
            <person name="Kodira C.D."/>
            <person name="Zeng Q."/>
            <person name="Koehrsen M."/>
            <person name="Alvarado L."/>
            <person name="Berlin A."/>
            <person name="Borenstein D."/>
            <person name="Chen Z."/>
            <person name="Engels R."/>
            <person name="Freedman E."/>
            <person name="Gellesch M."/>
            <person name="Goldberg J."/>
            <person name="Griggs A."/>
            <person name="Gujja S."/>
            <person name="Heiman D."/>
            <person name="Hepburn T."/>
            <person name="Howarth C."/>
            <person name="Jen D."/>
            <person name="Larson L."/>
            <person name="Lewis B."/>
            <person name="Mehta T."/>
            <person name="Park D."/>
            <person name="Pearson M."/>
            <person name="Roberts A."/>
            <person name="Saif S."/>
            <person name="Shea T."/>
            <person name="Shenoy N."/>
            <person name="Sisk P."/>
            <person name="Stolte C."/>
            <person name="Sykes S."/>
            <person name="Walk T."/>
            <person name="White J."/>
            <person name="Yandava C."/>
            <person name="Allen-Vercoe E."/>
            <person name="Strauss J."/>
            <person name="Ambrose C."/>
            <person name="Lander E."/>
            <person name="Nusbaum C."/>
            <person name="Galagan J."/>
            <person name="Birren B."/>
        </authorList>
    </citation>
    <scope>NUCLEOTIDE SEQUENCE [LARGE SCALE GENOMIC DNA]</scope>
    <source>
        <strain evidence="1 2">3_1_5R</strain>
    </source>
</reference>
<sequence>MISEKLKKKVKTINEEFKKLGFDLETDLEELCEEREDIAERLENTKFKKMTFSKDEEENCYILTLEDCQIGFFVILGEDEEGPWYEAEAEIIFFLKDYYSFYK</sequence>
<proteinExistence type="predicted"/>
<accession>E5BF14</accession>
<dbReference type="OrthoDB" id="88735at2"/>
<evidence type="ECO:0000313" key="2">
    <source>
        <dbReference type="Proteomes" id="UP000002975"/>
    </source>
</evidence>
<dbReference type="RefSeq" id="WP_008800774.1">
    <property type="nucleotide sequence ID" value="NZ_GG657971.1"/>
</dbReference>